<comment type="caution">
    <text evidence="2">The sequence shown here is derived from an EMBL/GenBank/DDBJ whole genome shotgun (WGS) entry which is preliminary data.</text>
</comment>
<reference evidence="2 3" key="1">
    <citation type="submission" date="2015-11" db="EMBL/GenBank/DDBJ databases">
        <title>Genome Sequence of Bacillus simplex strain VanAntwerpen2.</title>
        <authorList>
            <person name="Couger M.B."/>
        </authorList>
    </citation>
    <scope>NUCLEOTIDE SEQUENCE [LARGE SCALE GENOMIC DNA]</scope>
    <source>
        <strain evidence="2 3">VanAntwerpen02</strain>
    </source>
</reference>
<sequence length="130" mass="14696">MRYFLFFIIAMPVVEIIVLLLSGKVIGFWPTLFLIIATGLIGAYLAKKQGMETWRKAQEQIRYGMMPGNEIIDGICIFIGAALLLSPGLISDIMGLILVFPPTRNLLKPIVIRFFMNRMNKGKVTVIRHK</sequence>
<gene>
    <name evidence="2" type="ORF">AS888_06335</name>
</gene>
<accession>A0A125QRZ9</accession>
<dbReference type="AlphaFoldDB" id="A0A125QRZ9"/>
<keyword evidence="1" id="KW-0472">Membrane</keyword>
<protein>
    <submittedName>
        <fullName evidence="2">Exlusion protein FxsA</fullName>
    </submittedName>
</protein>
<dbReference type="InterPro" id="IPR007313">
    <property type="entry name" value="FxsA"/>
</dbReference>
<dbReference type="GO" id="GO:0016020">
    <property type="term" value="C:membrane"/>
    <property type="evidence" value="ECO:0007669"/>
    <property type="project" value="InterPro"/>
</dbReference>
<feature type="transmembrane region" description="Helical" evidence="1">
    <location>
        <begin position="5"/>
        <end position="22"/>
    </location>
</feature>
<evidence type="ECO:0000313" key="3">
    <source>
        <dbReference type="Proteomes" id="UP000064189"/>
    </source>
</evidence>
<dbReference type="PANTHER" id="PTHR35335">
    <property type="entry name" value="UPF0716 PROTEIN FXSA"/>
    <property type="match status" value="1"/>
</dbReference>
<feature type="transmembrane region" description="Helical" evidence="1">
    <location>
        <begin position="28"/>
        <end position="46"/>
    </location>
</feature>
<dbReference type="NCBIfam" id="NF008528">
    <property type="entry name" value="PRK11463.1-2"/>
    <property type="match status" value="1"/>
</dbReference>
<dbReference type="EMBL" id="LNNH01000019">
    <property type="protein sequence ID" value="KWW20035.1"/>
    <property type="molecule type" value="Genomic_DNA"/>
</dbReference>
<name>A0A125QRZ9_9BACI</name>
<keyword evidence="3" id="KW-1185">Reference proteome</keyword>
<evidence type="ECO:0000313" key="2">
    <source>
        <dbReference type="EMBL" id="KWW20035.1"/>
    </source>
</evidence>
<feature type="transmembrane region" description="Helical" evidence="1">
    <location>
        <begin position="75"/>
        <end position="100"/>
    </location>
</feature>
<dbReference type="Proteomes" id="UP000064189">
    <property type="component" value="Unassembled WGS sequence"/>
</dbReference>
<organism evidence="2 3">
    <name type="scientific">Peribacillus simplex</name>
    <dbReference type="NCBI Taxonomy" id="1478"/>
    <lineage>
        <taxon>Bacteria</taxon>
        <taxon>Bacillati</taxon>
        <taxon>Bacillota</taxon>
        <taxon>Bacilli</taxon>
        <taxon>Bacillales</taxon>
        <taxon>Bacillaceae</taxon>
        <taxon>Peribacillus</taxon>
    </lineage>
</organism>
<evidence type="ECO:0000256" key="1">
    <source>
        <dbReference type="SAM" id="Phobius"/>
    </source>
</evidence>
<keyword evidence="1" id="KW-0812">Transmembrane</keyword>
<dbReference type="PANTHER" id="PTHR35335:SF1">
    <property type="entry name" value="UPF0716 PROTEIN FXSA"/>
    <property type="match status" value="1"/>
</dbReference>
<dbReference type="RefSeq" id="WP_061142224.1">
    <property type="nucleotide sequence ID" value="NZ_LNNH01000019.1"/>
</dbReference>
<keyword evidence="1" id="KW-1133">Transmembrane helix</keyword>
<dbReference type="Pfam" id="PF04186">
    <property type="entry name" value="FxsA"/>
    <property type="match status" value="1"/>
</dbReference>
<proteinExistence type="predicted"/>